<dbReference type="Pfam" id="PF08530">
    <property type="entry name" value="PepX_C"/>
    <property type="match status" value="1"/>
</dbReference>
<evidence type="ECO:0000313" key="4">
    <source>
        <dbReference type="Proteomes" id="UP000240978"/>
    </source>
</evidence>
<dbReference type="AlphaFoldDB" id="A0A2P8FS20"/>
<reference evidence="3 4" key="1">
    <citation type="submission" date="2018-03" db="EMBL/GenBank/DDBJ databases">
        <title>Genomic Encyclopedia of Archaeal and Bacterial Type Strains, Phase II (KMG-II): from individual species to whole genera.</title>
        <authorList>
            <person name="Goeker M."/>
        </authorList>
    </citation>
    <scope>NUCLEOTIDE SEQUENCE [LARGE SCALE GENOMIC DNA]</scope>
    <source>
        <strain evidence="3 4">DSM 18107</strain>
    </source>
</reference>
<accession>A0A2P8FS20</accession>
<dbReference type="InterPro" id="IPR008979">
    <property type="entry name" value="Galactose-bd-like_sf"/>
</dbReference>
<dbReference type="InterPro" id="IPR005674">
    <property type="entry name" value="CocE/Ser_esterase"/>
</dbReference>
<dbReference type="SUPFAM" id="SSF49785">
    <property type="entry name" value="Galactose-binding domain-like"/>
    <property type="match status" value="1"/>
</dbReference>
<sequence length="580" mass="65805">MINQIETMRKCLLYIALTLFIFPCSPLSAQTKQYVIDSSLQVPLKDGTTLGCMLVYQKDVKWPLPVVLRVSCYPMDADTTRAEFVADSGYAGVFVYNRGKSRSGGSFYPMENDAADNYEVIDWISKQPWCNGKVGMYGGSYLGFAQWATMKKVHPALKTIVPQVAVGPGIDYPNPGGIFLTYSLQWLKLVRNNDYMDLSTFTNEKKWKALNTEYLLRGLPFNKLDSLEGSGMDTVFQRWISHPGYDDFWQQMTPTAEEFSRISIPILTTTGFFDDDQRGAMHYYNMHNQYGPKEGVNQHYLFIGPFDHAGGQGGARRNLIPPYQIDTVAMVDQKQLVLDWFNYTLKGGTKPAFLQDRIAVFALGENKWHYFPSMEKMNRDTLSFYLPAKAGETLHTKKRGGKPFVFSYDAADPVDDTIVIYDGASSLISEGIFRKKYLATFSTAPLKEDMIVNGSITADLWLSSGTPDADIMISWWEIDANGKKWPLSHIAQRLSLSIDKTKPVYWKDHEVHHITLDNTAWICKQLKKGSRIMMTISPAANLYWEKNYGAAKDVSQQTLLDTLLHELRFYPASYFSVPVM</sequence>
<dbReference type="InterPro" id="IPR000383">
    <property type="entry name" value="Xaa-Pro-like_dom"/>
</dbReference>
<name>A0A2P8FS20_9BACT</name>
<dbReference type="NCBIfam" id="TIGR00976">
    <property type="entry name" value="CocE_NonD"/>
    <property type="match status" value="1"/>
</dbReference>
<dbReference type="Pfam" id="PF02129">
    <property type="entry name" value="Peptidase_S15"/>
    <property type="match status" value="1"/>
</dbReference>
<proteinExistence type="predicted"/>
<dbReference type="Proteomes" id="UP000240978">
    <property type="component" value="Unassembled WGS sequence"/>
</dbReference>
<dbReference type="Gene3D" id="3.40.50.1820">
    <property type="entry name" value="alpha/beta hydrolase"/>
    <property type="match status" value="1"/>
</dbReference>
<dbReference type="InterPro" id="IPR013736">
    <property type="entry name" value="Xaa-Pro_dipept_C"/>
</dbReference>
<dbReference type="Gene3D" id="2.60.120.260">
    <property type="entry name" value="Galactose-binding domain-like"/>
    <property type="match status" value="1"/>
</dbReference>
<feature type="domain" description="Xaa-Pro dipeptidyl-peptidase C-terminal" evidence="2">
    <location>
        <begin position="338"/>
        <end position="565"/>
    </location>
</feature>
<protein>
    <recommendedName>
        <fullName evidence="2">Xaa-Pro dipeptidyl-peptidase C-terminal domain-containing protein</fullName>
    </recommendedName>
</protein>
<evidence type="ECO:0000259" key="2">
    <source>
        <dbReference type="SMART" id="SM00939"/>
    </source>
</evidence>
<organism evidence="3 4">
    <name type="scientific">Chitinophaga ginsengisoli</name>
    <dbReference type="NCBI Taxonomy" id="363837"/>
    <lineage>
        <taxon>Bacteria</taxon>
        <taxon>Pseudomonadati</taxon>
        <taxon>Bacteroidota</taxon>
        <taxon>Chitinophagia</taxon>
        <taxon>Chitinophagales</taxon>
        <taxon>Chitinophagaceae</taxon>
        <taxon>Chitinophaga</taxon>
    </lineage>
</organism>
<dbReference type="InterPro" id="IPR029058">
    <property type="entry name" value="AB_hydrolase_fold"/>
</dbReference>
<keyword evidence="1" id="KW-0378">Hydrolase</keyword>
<dbReference type="SUPFAM" id="SSF53474">
    <property type="entry name" value="alpha/beta-Hydrolases"/>
    <property type="match status" value="1"/>
</dbReference>
<evidence type="ECO:0000313" key="3">
    <source>
        <dbReference type="EMBL" id="PSL24528.1"/>
    </source>
</evidence>
<dbReference type="Gene3D" id="1.10.3020.10">
    <property type="entry name" value="alpha-amino acid ester hydrolase ( Helical cap domain)"/>
    <property type="match status" value="1"/>
</dbReference>
<dbReference type="EMBL" id="PYGK01000015">
    <property type="protein sequence ID" value="PSL24528.1"/>
    <property type="molecule type" value="Genomic_DNA"/>
</dbReference>
<comment type="caution">
    <text evidence="3">The sequence shown here is derived from an EMBL/GenBank/DDBJ whole genome shotgun (WGS) entry which is preliminary data.</text>
</comment>
<evidence type="ECO:0000256" key="1">
    <source>
        <dbReference type="ARBA" id="ARBA00022801"/>
    </source>
</evidence>
<dbReference type="GO" id="GO:0008239">
    <property type="term" value="F:dipeptidyl-peptidase activity"/>
    <property type="evidence" value="ECO:0007669"/>
    <property type="project" value="InterPro"/>
</dbReference>
<dbReference type="SMART" id="SM00939">
    <property type="entry name" value="PepX_C"/>
    <property type="match status" value="1"/>
</dbReference>
<gene>
    <name evidence="3" type="ORF">CLV42_115115</name>
</gene>
<keyword evidence="4" id="KW-1185">Reference proteome</keyword>